<evidence type="ECO:0000313" key="3">
    <source>
        <dbReference type="Proteomes" id="UP001500736"/>
    </source>
</evidence>
<gene>
    <name evidence="2" type="ORF">GCM10009431_20910</name>
</gene>
<dbReference type="PANTHER" id="PTHR43685:SF11">
    <property type="entry name" value="GLYCOSYLTRANSFERASE TAGX-RELATED"/>
    <property type="match status" value="1"/>
</dbReference>
<name>A0ABP3UZS0_9FLAO</name>
<protein>
    <submittedName>
        <fullName evidence="2">Glycosyltransferase family 2 protein</fullName>
    </submittedName>
</protein>
<dbReference type="CDD" id="cd00761">
    <property type="entry name" value="Glyco_tranf_GTA_type"/>
    <property type="match status" value="1"/>
</dbReference>
<dbReference type="Pfam" id="PF00535">
    <property type="entry name" value="Glycos_transf_2"/>
    <property type="match status" value="1"/>
</dbReference>
<accession>A0ABP3UZS0</accession>
<evidence type="ECO:0000313" key="2">
    <source>
        <dbReference type="EMBL" id="GAA0745651.1"/>
    </source>
</evidence>
<dbReference type="PANTHER" id="PTHR43685">
    <property type="entry name" value="GLYCOSYLTRANSFERASE"/>
    <property type="match status" value="1"/>
</dbReference>
<sequence length="315" mass="36580">MFRDLIPKYIEQPTKAFKYKFTVFTPVYNCEKTIERVHDCLVKQSFKDFEWLIINDGSTDSSHNTISSIIKKSPLDIKYIHNSKNKHKMSCFMQAIKLADGDFFLTFDADDECVNNALEVFNSTYNSIPIEKKNTIGAITALCIDQNGDQVGDSYPTSPYFSNTFESYTVKRILGEKWGFTKTNILRNIVYNKAFISNGFMPEGLVWNLLAKKGFITVYINKALRIYHTNIENSISSSNIEKTALGSATQLIANFNWFFKENFLKAPTYFIKNLYFLLRLSNYLDFNLKNYTTSIDSPIIKFFFVLLWPIRRFLK</sequence>
<dbReference type="Gene3D" id="3.90.550.10">
    <property type="entry name" value="Spore Coat Polysaccharide Biosynthesis Protein SpsA, Chain A"/>
    <property type="match status" value="1"/>
</dbReference>
<dbReference type="RefSeq" id="WP_343798097.1">
    <property type="nucleotide sequence ID" value="NZ_BAAAGF010000003.1"/>
</dbReference>
<comment type="caution">
    <text evidence="2">The sequence shown here is derived from an EMBL/GenBank/DDBJ whole genome shotgun (WGS) entry which is preliminary data.</text>
</comment>
<keyword evidence="3" id="KW-1185">Reference proteome</keyword>
<evidence type="ECO:0000259" key="1">
    <source>
        <dbReference type="Pfam" id="PF00535"/>
    </source>
</evidence>
<proteinExistence type="predicted"/>
<dbReference type="InterPro" id="IPR029044">
    <property type="entry name" value="Nucleotide-diphossugar_trans"/>
</dbReference>
<dbReference type="Proteomes" id="UP001500736">
    <property type="component" value="Unassembled WGS sequence"/>
</dbReference>
<dbReference type="SUPFAM" id="SSF53448">
    <property type="entry name" value="Nucleotide-diphospho-sugar transferases"/>
    <property type="match status" value="1"/>
</dbReference>
<dbReference type="InterPro" id="IPR001173">
    <property type="entry name" value="Glyco_trans_2-like"/>
</dbReference>
<dbReference type="EMBL" id="BAAAGF010000003">
    <property type="protein sequence ID" value="GAA0745651.1"/>
    <property type="molecule type" value="Genomic_DNA"/>
</dbReference>
<feature type="domain" description="Glycosyltransferase 2-like" evidence="1">
    <location>
        <begin position="22"/>
        <end position="120"/>
    </location>
</feature>
<reference evidence="3" key="1">
    <citation type="journal article" date="2019" name="Int. J. Syst. Evol. Microbiol.">
        <title>The Global Catalogue of Microorganisms (GCM) 10K type strain sequencing project: providing services to taxonomists for standard genome sequencing and annotation.</title>
        <authorList>
            <consortium name="The Broad Institute Genomics Platform"/>
            <consortium name="The Broad Institute Genome Sequencing Center for Infectious Disease"/>
            <person name="Wu L."/>
            <person name="Ma J."/>
        </authorList>
    </citation>
    <scope>NUCLEOTIDE SEQUENCE [LARGE SCALE GENOMIC DNA]</scope>
    <source>
        <strain evidence="3">JCM 15976</strain>
    </source>
</reference>
<dbReference type="InterPro" id="IPR050834">
    <property type="entry name" value="Glycosyltransf_2"/>
</dbReference>
<organism evidence="2 3">
    <name type="scientific">Gaetbulibacter jejuensis</name>
    <dbReference type="NCBI Taxonomy" id="584607"/>
    <lineage>
        <taxon>Bacteria</taxon>
        <taxon>Pseudomonadati</taxon>
        <taxon>Bacteroidota</taxon>
        <taxon>Flavobacteriia</taxon>
        <taxon>Flavobacteriales</taxon>
        <taxon>Flavobacteriaceae</taxon>
        <taxon>Gaetbulibacter</taxon>
    </lineage>
</organism>